<gene>
    <name evidence="2" type="ORF">GCM10009021_31780</name>
</gene>
<evidence type="ECO:0000313" key="2">
    <source>
        <dbReference type="EMBL" id="GGN26926.1"/>
    </source>
</evidence>
<feature type="region of interest" description="Disordered" evidence="1">
    <location>
        <begin position="1"/>
        <end position="39"/>
    </location>
</feature>
<dbReference type="EMBL" id="BMOQ01000015">
    <property type="protein sequence ID" value="GGN26926.1"/>
    <property type="molecule type" value="Genomic_DNA"/>
</dbReference>
<dbReference type="RefSeq" id="WP_188880195.1">
    <property type="nucleotide sequence ID" value="NZ_BMOQ01000015.1"/>
</dbReference>
<keyword evidence="3" id="KW-1185">Reference proteome</keyword>
<feature type="compositionally biased region" description="Basic and acidic residues" evidence="1">
    <location>
        <begin position="1"/>
        <end position="12"/>
    </location>
</feature>
<name>A0A830GEM0_9EURY</name>
<evidence type="ECO:0000313" key="3">
    <source>
        <dbReference type="Proteomes" id="UP000608850"/>
    </source>
</evidence>
<sequence>MSDDGKPSDGRSRKPLAGSNYESPEEHAAALKERAEDWEAEGDIEAAAILRSHAVKIRDTGGDR</sequence>
<comment type="caution">
    <text evidence="2">The sequence shown here is derived from an EMBL/GenBank/DDBJ whole genome shotgun (WGS) entry which is preliminary data.</text>
</comment>
<feature type="compositionally biased region" description="Basic and acidic residues" evidence="1">
    <location>
        <begin position="24"/>
        <end position="37"/>
    </location>
</feature>
<dbReference type="AlphaFoldDB" id="A0A830GEM0"/>
<accession>A0A830GEM0</accession>
<evidence type="ECO:0000256" key="1">
    <source>
        <dbReference type="SAM" id="MobiDB-lite"/>
    </source>
</evidence>
<proteinExistence type="predicted"/>
<protein>
    <submittedName>
        <fullName evidence="2">Uncharacterized protein</fullName>
    </submittedName>
</protein>
<dbReference type="Proteomes" id="UP000608850">
    <property type="component" value="Unassembled WGS sequence"/>
</dbReference>
<organism evidence="2 3">
    <name type="scientific">Halarchaeum nitratireducens</name>
    <dbReference type="NCBI Taxonomy" id="489913"/>
    <lineage>
        <taxon>Archaea</taxon>
        <taxon>Methanobacteriati</taxon>
        <taxon>Methanobacteriota</taxon>
        <taxon>Stenosarchaea group</taxon>
        <taxon>Halobacteria</taxon>
        <taxon>Halobacteriales</taxon>
        <taxon>Halobacteriaceae</taxon>
    </lineage>
</organism>
<reference evidence="2 3" key="1">
    <citation type="journal article" date="2019" name="Int. J. Syst. Evol. Microbiol.">
        <title>The Global Catalogue of Microorganisms (GCM) 10K type strain sequencing project: providing services to taxonomists for standard genome sequencing and annotation.</title>
        <authorList>
            <consortium name="The Broad Institute Genomics Platform"/>
            <consortium name="The Broad Institute Genome Sequencing Center for Infectious Disease"/>
            <person name="Wu L."/>
            <person name="Ma J."/>
        </authorList>
    </citation>
    <scope>NUCLEOTIDE SEQUENCE [LARGE SCALE GENOMIC DNA]</scope>
    <source>
        <strain evidence="2 3">JCM 16331</strain>
    </source>
</reference>